<keyword evidence="2 11" id="KW-0489">Methyltransferase</keyword>
<dbReference type="InterPro" id="IPR015507">
    <property type="entry name" value="rRNA-MeTfrase_E"/>
</dbReference>
<dbReference type="Pfam" id="PF01728">
    <property type="entry name" value="FtsJ"/>
    <property type="match status" value="1"/>
</dbReference>
<sequence>MKEYRDHYFLKAKRENYPARSVYKLKEIDGRFKIFKKGMRVLDLGAAPGSWSLGAAERVGAQGRVLACDIQSTSTVFPPNVAFHQEDVFNRSEAFERQLADNGPFHVVMSDMAPQTTGTKFTDQARSLELCLEALAVAEKYLIKGGSFVVKIFMGPDVGELLKGMRPRFVRVTSFKPQSSRAESKETFFVGLGFKGGEVETPGGRD</sequence>
<dbReference type="EMBL" id="DXGI01000043">
    <property type="protein sequence ID" value="HIW77759.1"/>
    <property type="molecule type" value="Genomic_DNA"/>
</dbReference>
<evidence type="ECO:0000256" key="4">
    <source>
        <dbReference type="ARBA" id="ARBA00022691"/>
    </source>
</evidence>
<dbReference type="SUPFAM" id="SSF53335">
    <property type="entry name" value="S-adenosyl-L-methionine-dependent methyltransferases"/>
    <property type="match status" value="1"/>
</dbReference>
<dbReference type="EC" id="2.1.1.166" evidence="6 11"/>
<comment type="caution">
    <text evidence="14">The sequence shown here is derived from an EMBL/GenBank/DDBJ whole genome shotgun (WGS) entry which is preliminary data.</text>
</comment>
<feature type="binding site" evidence="11">
    <location>
        <position position="69"/>
    </location>
    <ligand>
        <name>S-adenosyl-L-methionine</name>
        <dbReference type="ChEBI" id="CHEBI:59789"/>
    </ligand>
</feature>
<comment type="subcellular location">
    <subcellularLocation>
        <location evidence="11">Cytoplasm</location>
    </subcellularLocation>
</comment>
<feature type="active site" description="Proton acceptor" evidence="11 12">
    <location>
        <position position="151"/>
    </location>
</feature>
<dbReference type="PIRSF" id="PIRSF005461">
    <property type="entry name" value="23S_rRNA_mtase"/>
    <property type="match status" value="1"/>
</dbReference>
<evidence type="ECO:0000256" key="2">
    <source>
        <dbReference type="ARBA" id="ARBA00022603"/>
    </source>
</evidence>
<reference evidence="14" key="1">
    <citation type="journal article" date="2021" name="PeerJ">
        <title>Extensive microbial diversity within the chicken gut microbiome revealed by metagenomics and culture.</title>
        <authorList>
            <person name="Gilroy R."/>
            <person name="Ravi A."/>
            <person name="Getino M."/>
            <person name="Pursley I."/>
            <person name="Horton D.L."/>
            <person name="Alikhan N.F."/>
            <person name="Baker D."/>
            <person name="Gharbi K."/>
            <person name="Hall N."/>
            <person name="Watson M."/>
            <person name="Adriaenssens E.M."/>
            <person name="Foster-Nyarko E."/>
            <person name="Jarju S."/>
            <person name="Secka A."/>
            <person name="Antonio M."/>
            <person name="Oren A."/>
            <person name="Chaudhuri R.R."/>
            <person name="La Ragione R."/>
            <person name="Hildebrand F."/>
            <person name="Pallen M.J."/>
        </authorList>
    </citation>
    <scope>NUCLEOTIDE SEQUENCE</scope>
    <source>
        <strain evidence="14">ChiSxjej5B17-1746</strain>
    </source>
</reference>
<dbReference type="CDD" id="cd02440">
    <property type="entry name" value="AdoMet_MTases"/>
    <property type="match status" value="1"/>
</dbReference>
<dbReference type="InterPro" id="IPR029063">
    <property type="entry name" value="SAM-dependent_MTases_sf"/>
</dbReference>
<evidence type="ECO:0000256" key="9">
    <source>
        <dbReference type="ARBA" id="ARBA00042745"/>
    </source>
</evidence>
<keyword evidence="4 11" id="KW-0949">S-adenosyl-L-methionine</keyword>
<comment type="catalytic activity">
    <reaction evidence="10 11">
        <text>uridine(2552) in 23S rRNA + S-adenosyl-L-methionine = 2'-O-methyluridine(2552) in 23S rRNA + S-adenosyl-L-homocysteine + H(+)</text>
        <dbReference type="Rhea" id="RHEA:42720"/>
        <dbReference type="Rhea" id="RHEA-COMP:10202"/>
        <dbReference type="Rhea" id="RHEA-COMP:10203"/>
        <dbReference type="ChEBI" id="CHEBI:15378"/>
        <dbReference type="ChEBI" id="CHEBI:57856"/>
        <dbReference type="ChEBI" id="CHEBI:59789"/>
        <dbReference type="ChEBI" id="CHEBI:65315"/>
        <dbReference type="ChEBI" id="CHEBI:74478"/>
        <dbReference type="EC" id="2.1.1.166"/>
    </reaction>
</comment>
<keyword evidence="3 11" id="KW-0808">Transferase</keyword>
<dbReference type="HAMAP" id="MF_01547">
    <property type="entry name" value="RNA_methyltr_E"/>
    <property type="match status" value="1"/>
</dbReference>
<organism evidence="14 15">
    <name type="scientific">Candidatus Bilophila faecipullorum</name>
    <dbReference type="NCBI Taxonomy" id="2838482"/>
    <lineage>
        <taxon>Bacteria</taxon>
        <taxon>Pseudomonadati</taxon>
        <taxon>Thermodesulfobacteriota</taxon>
        <taxon>Desulfovibrionia</taxon>
        <taxon>Desulfovibrionales</taxon>
        <taxon>Desulfovibrionaceae</taxon>
        <taxon>Bilophila</taxon>
    </lineage>
</organism>
<dbReference type="Gene3D" id="3.40.50.150">
    <property type="entry name" value="Vaccinia Virus protein VP39"/>
    <property type="match status" value="1"/>
</dbReference>
<dbReference type="InterPro" id="IPR050082">
    <property type="entry name" value="RNA_methyltr_RlmE"/>
</dbReference>
<accession>A0A9D1U7P1</accession>
<evidence type="ECO:0000256" key="10">
    <source>
        <dbReference type="ARBA" id="ARBA00048970"/>
    </source>
</evidence>
<protein>
    <recommendedName>
        <fullName evidence="7 11">Ribosomal RNA large subunit methyltransferase E</fullName>
        <ecNumber evidence="6 11">2.1.1.166</ecNumber>
    </recommendedName>
    <alternativeName>
        <fullName evidence="9 11">23S rRNA Um2552 methyltransferase</fullName>
    </alternativeName>
    <alternativeName>
        <fullName evidence="8 11">rRNA (uridine-2'-O-)-methyltransferase</fullName>
    </alternativeName>
</protein>
<evidence type="ECO:0000256" key="6">
    <source>
        <dbReference type="ARBA" id="ARBA00038861"/>
    </source>
</evidence>
<reference evidence="14" key="2">
    <citation type="submission" date="2021-04" db="EMBL/GenBank/DDBJ databases">
        <authorList>
            <person name="Gilroy R."/>
        </authorList>
    </citation>
    <scope>NUCLEOTIDE SEQUENCE</scope>
    <source>
        <strain evidence="14">ChiSxjej5B17-1746</strain>
    </source>
</reference>
<evidence type="ECO:0000256" key="5">
    <source>
        <dbReference type="ARBA" id="ARBA00037569"/>
    </source>
</evidence>
<proteinExistence type="inferred from homology"/>
<feature type="domain" description="Ribosomal RNA methyltransferase FtsJ" evidence="13">
    <location>
        <begin position="17"/>
        <end position="194"/>
    </location>
</feature>
<dbReference type="GO" id="GO:0008650">
    <property type="term" value="F:rRNA (uridine-2'-O-)-methyltransferase activity"/>
    <property type="evidence" value="ECO:0007669"/>
    <property type="project" value="UniProtKB-UniRule"/>
</dbReference>
<dbReference type="Proteomes" id="UP000824264">
    <property type="component" value="Unassembled WGS sequence"/>
</dbReference>
<dbReference type="InterPro" id="IPR002877">
    <property type="entry name" value="RNA_MeTrfase_FtsJ_dom"/>
</dbReference>
<evidence type="ECO:0000256" key="8">
    <source>
        <dbReference type="ARBA" id="ARBA00041995"/>
    </source>
</evidence>
<comment type="function">
    <text evidence="5 11">Specifically methylates the uridine in position 2552 of 23S rRNA at the 2'-O position of the ribose in the fully assembled 50S ribosomal subunit.</text>
</comment>
<evidence type="ECO:0000256" key="3">
    <source>
        <dbReference type="ARBA" id="ARBA00022679"/>
    </source>
</evidence>
<dbReference type="PANTHER" id="PTHR10920:SF18">
    <property type="entry name" value="RRNA METHYLTRANSFERASE 2, MITOCHONDRIAL"/>
    <property type="match status" value="1"/>
</dbReference>
<dbReference type="PANTHER" id="PTHR10920">
    <property type="entry name" value="RIBOSOMAL RNA METHYLTRANSFERASE"/>
    <property type="match status" value="1"/>
</dbReference>
<feature type="binding site" evidence="11">
    <location>
        <position position="49"/>
    </location>
    <ligand>
        <name>S-adenosyl-L-methionine</name>
        <dbReference type="ChEBI" id="CHEBI:59789"/>
    </ligand>
</feature>
<evidence type="ECO:0000313" key="15">
    <source>
        <dbReference type="Proteomes" id="UP000824264"/>
    </source>
</evidence>
<dbReference type="AlphaFoldDB" id="A0A9D1U7P1"/>
<feature type="binding site" evidence="11">
    <location>
        <position position="51"/>
    </location>
    <ligand>
        <name>S-adenosyl-L-methionine</name>
        <dbReference type="ChEBI" id="CHEBI:59789"/>
    </ligand>
</feature>
<evidence type="ECO:0000256" key="1">
    <source>
        <dbReference type="ARBA" id="ARBA00022552"/>
    </source>
</evidence>
<feature type="binding site" evidence="11">
    <location>
        <position position="111"/>
    </location>
    <ligand>
        <name>S-adenosyl-L-methionine</name>
        <dbReference type="ChEBI" id="CHEBI:59789"/>
    </ligand>
</feature>
<keyword evidence="11" id="KW-0963">Cytoplasm</keyword>
<feature type="binding site" evidence="11">
    <location>
        <position position="87"/>
    </location>
    <ligand>
        <name>S-adenosyl-L-methionine</name>
        <dbReference type="ChEBI" id="CHEBI:59789"/>
    </ligand>
</feature>
<dbReference type="GO" id="GO:0005737">
    <property type="term" value="C:cytoplasm"/>
    <property type="evidence" value="ECO:0007669"/>
    <property type="project" value="UniProtKB-SubCell"/>
</dbReference>
<comment type="similarity">
    <text evidence="11">Belongs to the class I-like SAM-binding methyltransferase superfamily. RNA methyltransferase RlmE family.</text>
</comment>
<name>A0A9D1U7P1_9BACT</name>
<evidence type="ECO:0000256" key="11">
    <source>
        <dbReference type="HAMAP-Rule" id="MF_01547"/>
    </source>
</evidence>
<keyword evidence="1 11" id="KW-0698">rRNA processing</keyword>
<gene>
    <name evidence="11" type="primary">rlmE</name>
    <name evidence="11" type="synonym">ftsJ</name>
    <name evidence="11" type="synonym">rrmJ</name>
    <name evidence="14" type="ORF">H9874_01255</name>
</gene>
<evidence type="ECO:0000313" key="14">
    <source>
        <dbReference type="EMBL" id="HIW77759.1"/>
    </source>
</evidence>
<evidence type="ECO:0000259" key="13">
    <source>
        <dbReference type="Pfam" id="PF01728"/>
    </source>
</evidence>
<evidence type="ECO:0000256" key="7">
    <source>
        <dbReference type="ARBA" id="ARBA00041129"/>
    </source>
</evidence>
<evidence type="ECO:0000256" key="12">
    <source>
        <dbReference type="PIRSR" id="PIRSR005461-1"/>
    </source>
</evidence>